<name>A0AAV9IZP0_CYACA</name>
<dbReference type="InterPro" id="IPR032710">
    <property type="entry name" value="NTF2-like_dom_sf"/>
</dbReference>
<sequence>MAGGAWRRIVARVSPGSEVLARWMGRRNGARPNVLRDGELRRAWPQQLSRLQRSETAQMWSPPLPTLSPSRRFSTLHHRSRSLQVSSAAGTSRAWRDTRLYGSSPAARPPPSSPPEEESIPPAPLRTTVPLLRQLKLWYSLTRLRRPWPPPFFTMEEFLEGVKYAFCRVHEALSRGDISAIRPALGDALGRAMEDTVREYQAQGVLVESQVEEIRDVQIVDMRPRIEWMRGIDLDIEVEYVVRLSTTWRNPEGKVLNQERHVWHKPVWRFRSTVFDVNPPEGANLVTTARFRSDPPLQPDWQLVDIAK</sequence>
<keyword evidence="4" id="KW-1185">Reference proteome</keyword>
<dbReference type="AlphaFoldDB" id="A0AAV9IZP0"/>
<gene>
    <name evidence="3" type="ORF">CDCA_CDCA14G3817</name>
</gene>
<dbReference type="InterPro" id="IPR007379">
    <property type="entry name" value="Tim44-like_dom"/>
</dbReference>
<dbReference type="Proteomes" id="UP001301350">
    <property type="component" value="Unassembled WGS sequence"/>
</dbReference>
<comment type="caution">
    <text evidence="3">The sequence shown here is derived from an EMBL/GenBank/DDBJ whole genome shotgun (WGS) entry which is preliminary data.</text>
</comment>
<protein>
    <recommendedName>
        <fullName evidence="2">Tim44-like domain-containing protein</fullName>
    </recommendedName>
</protein>
<dbReference type="SMART" id="SM00978">
    <property type="entry name" value="Tim44"/>
    <property type="match status" value="1"/>
</dbReference>
<proteinExistence type="predicted"/>
<reference evidence="3 4" key="1">
    <citation type="submission" date="2022-07" db="EMBL/GenBank/DDBJ databases">
        <title>Genome-wide signatures of adaptation to extreme environments.</title>
        <authorList>
            <person name="Cho C.H."/>
            <person name="Yoon H.S."/>
        </authorList>
    </citation>
    <scope>NUCLEOTIDE SEQUENCE [LARGE SCALE GENOMIC DNA]</scope>
    <source>
        <strain evidence="3 4">DBV 063 E5</strain>
    </source>
</reference>
<feature type="region of interest" description="Disordered" evidence="1">
    <location>
        <begin position="101"/>
        <end position="123"/>
    </location>
</feature>
<dbReference type="Gene3D" id="3.10.450.240">
    <property type="match status" value="1"/>
</dbReference>
<evidence type="ECO:0000256" key="1">
    <source>
        <dbReference type="SAM" id="MobiDB-lite"/>
    </source>
</evidence>
<evidence type="ECO:0000259" key="2">
    <source>
        <dbReference type="SMART" id="SM00978"/>
    </source>
</evidence>
<dbReference type="EMBL" id="JANCYW010000014">
    <property type="protein sequence ID" value="KAK4537792.1"/>
    <property type="molecule type" value="Genomic_DNA"/>
</dbReference>
<feature type="domain" description="Tim44-like" evidence="2">
    <location>
        <begin position="140"/>
        <end position="308"/>
    </location>
</feature>
<organism evidence="3 4">
    <name type="scientific">Cyanidium caldarium</name>
    <name type="common">Red alga</name>
    <dbReference type="NCBI Taxonomy" id="2771"/>
    <lineage>
        <taxon>Eukaryota</taxon>
        <taxon>Rhodophyta</taxon>
        <taxon>Bangiophyceae</taxon>
        <taxon>Cyanidiales</taxon>
        <taxon>Cyanidiaceae</taxon>
        <taxon>Cyanidium</taxon>
    </lineage>
</organism>
<dbReference type="SUPFAM" id="SSF54427">
    <property type="entry name" value="NTF2-like"/>
    <property type="match status" value="1"/>
</dbReference>
<accession>A0AAV9IZP0</accession>
<evidence type="ECO:0000313" key="3">
    <source>
        <dbReference type="EMBL" id="KAK4537792.1"/>
    </source>
</evidence>
<evidence type="ECO:0000313" key="4">
    <source>
        <dbReference type="Proteomes" id="UP001301350"/>
    </source>
</evidence>
<dbReference type="Pfam" id="PF04280">
    <property type="entry name" value="Tim44"/>
    <property type="match status" value="1"/>
</dbReference>